<evidence type="ECO:0000313" key="3">
    <source>
        <dbReference type="Proteomes" id="UP001050975"/>
    </source>
</evidence>
<dbReference type="EMBL" id="BLAY01000044">
    <property type="protein sequence ID" value="GET38407.1"/>
    <property type="molecule type" value="Genomic_DNA"/>
</dbReference>
<sequence>MTSASAEEILEFVVESIKNKTQKELNYIQKVLLRETLKNPKKSYGQIAQEQKYSSEYISHTMAPQLWQMLSDIWGRRISKKNCYSQLCSILEKEKKLDNFQFIKTKQQIECPFTDSPIALDSPFYIERFPIEYRCYQEIINPGALMRIKSPRKMGKTSLSKRIIAVAKQYNYATVYLSLNSVEIQICTSTAKFLRWFCANVTRQLNLASQLDEYWDEDIGTLVSCTAYFQEYLLPEIDSPMLLVLDEANQLFEFPALSRDFFALLRGWHEESKYNLIWQKLRLVIVNSTDCYIPLDVNRSPFNVGLAFDLPRFTAAQVEELARKYGVQLSSTELAQLMSLLGGFPYLVSLALYHTVMDNIPLTELLTTAASETGIFRQHLHEQLSYLQKYPELESAFQRVLRGKAPVVLDQVWAFKLNSLGLIDLKETAATVSCQLYQDYFRN</sequence>
<proteinExistence type="predicted"/>
<accession>A0AAV3XDI0</accession>
<evidence type="ECO:0000259" key="1">
    <source>
        <dbReference type="Pfam" id="PF26355"/>
    </source>
</evidence>
<dbReference type="Pfam" id="PF26355">
    <property type="entry name" value="HTH_VMAP-M9"/>
    <property type="match status" value="1"/>
</dbReference>
<dbReference type="InterPro" id="IPR027417">
    <property type="entry name" value="P-loop_NTPase"/>
</dbReference>
<dbReference type="AlphaFoldDB" id="A0AAV3XDI0"/>
<dbReference type="InterPro" id="IPR058651">
    <property type="entry name" value="HTH_VMAP-M9"/>
</dbReference>
<dbReference type="Gene3D" id="3.40.50.300">
    <property type="entry name" value="P-loop containing nucleotide triphosphate hydrolases"/>
    <property type="match status" value="1"/>
</dbReference>
<feature type="domain" description="vWA-MoxR associated protein N-terminal HTH" evidence="1">
    <location>
        <begin position="6"/>
        <end position="87"/>
    </location>
</feature>
<dbReference type="Proteomes" id="UP001050975">
    <property type="component" value="Unassembled WGS sequence"/>
</dbReference>
<dbReference type="RefSeq" id="WP_226581880.1">
    <property type="nucleotide sequence ID" value="NZ_BLAY01000044.1"/>
</dbReference>
<protein>
    <recommendedName>
        <fullName evidence="1">vWA-MoxR associated protein N-terminal HTH domain-containing protein</fullName>
    </recommendedName>
</protein>
<name>A0AAV3XDI0_9CYAN</name>
<gene>
    <name evidence="2" type="ORF">MiSe_31650</name>
</gene>
<dbReference type="SUPFAM" id="SSF52540">
    <property type="entry name" value="P-loop containing nucleoside triphosphate hydrolases"/>
    <property type="match status" value="1"/>
</dbReference>
<reference evidence="2" key="1">
    <citation type="submission" date="2019-10" db="EMBL/GenBank/DDBJ databases">
        <title>Draft genome sequece of Microseira wollei NIES-4236.</title>
        <authorList>
            <person name="Yamaguchi H."/>
            <person name="Suzuki S."/>
            <person name="Kawachi M."/>
        </authorList>
    </citation>
    <scope>NUCLEOTIDE SEQUENCE</scope>
    <source>
        <strain evidence="2">NIES-4236</strain>
    </source>
</reference>
<comment type="caution">
    <text evidence="2">The sequence shown here is derived from an EMBL/GenBank/DDBJ whole genome shotgun (WGS) entry which is preliminary data.</text>
</comment>
<keyword evidence="3" id="KW-1185">Reference proteome</keyword>
<organism evidence="2 3">
    <name type="scientific">Microseira wollei NIES-4236</name>
    <dbReference type="NCBI Taxonomy" id="2530354"/>
    <lineage>
        <taxon>Bacteria</taxon>
        <taxon>Bacillati</taxon>
        <taxon>Cyanobacteriota</taxon>
        <taxon>Cyanophyceae</taxon>
        <taxon>Oscillatoriophycideae</taxon>
        <taxon>Aerosakkonematales</taxon>
        <taxon>Aerosakkonemataceae</taxon>
        <taxon>Microseira</taxon>
    </lineage>
</organism>
<evidence type="ECO:0000313" key="2">
    <source>
        <dbReference type="EMBL" id="GET38407.1"/>
    </source>
</evidence>
<dbReference type="Pfam" id="PF14516">
    <property type="entry name" value="AAA_35"/>
    <property type="match status" value="1"/>
</dbReference>